<dbReference type="Proteomes" id="UP000067448">
    <property type="component" value="Unassembled WGS sequence"/>
</dbReference>
<keyword evidence="1" id="KW-0812">Transmembrane</keyword>
<dbReference type="EMBL" id="BCMM01000001">
    <property type="protein sequence ID" value="GAQ59921.1"/>
    <property type="molecule type" value="Genomic_DNA"/>
</dbReference>
<protein>
    <submittedName>
        <fullName evidence="2">Uncharacterized protein</fullName>
    </submittedName>
</protein>
<name>A0A100JI05_STRSC</name>
<organism evidence="2 3">
    <name type="scientific">Streptomyces scabiei</name>
    <dbReference type="NCBI Taxonomy" id="1930"/>
    <lineage>
        <taxon>Bacteria</taxon>
        <taxon>Bacillati</taxon>
        <taxon>Actinomycetota</taxon>
        <taxon>Actinomycetes</taxon>
        <taxon>Kitasatosporales</taxon>
        <taxon>Streptomycetaceae</taxon>
        <taxon>Streptomyces</taxon>
    </lineage>
</organism>
<evidence type="ECO:0000256" key="1">
    <source>
        <dbReference type="SAM" id="Phobius"/>
    </source>
</evidence>
<keyword evidence="1" id="KW-0472">Membrane</keyword>
<accession>A0A100JI05</accession>
<evidence type="ECO:0000313" key="2">
    <source>
        <dbReference type="EMBL" id="GAQ59921.1"/>
    </source>
</evidence>
<reference evidence="2 3" key="2">
    <citation type="journal article" date="2016" name="Genome Announc.">
        <title>Draft Genome Sequences of Streptomyces scabiei S58, Streptomyces turgidiscabies T45, and Streptomyces acidiscabies a10, the Pathogens of Potato Common Scab, Isolated in Japan.</title>
        <authorList>
            <person name="Tomihama T."/>
            <person name="Nishi Y."/>
            <person name="Sakai M."/>
            <person name="Ikenaga M."/>
            <person name="Okubo T."/>
            <person name="Ikeda S."/>
        </authorList>
    </citation>
    <scope>NUCLEOTIDE SEQUENCE [LARGE SCALE GENOMIC DNA]</scope>
    <source>
        <strain evidence="2 3">S58</strain>
    </source>
</reference>
<reference evidence="3" key="3">
    <citation type="submission" date="2016-02" db="EMBL/GenBank/DDBJ databases">
        <title>Draft genome of pathogenic Streptomyces sp. in Japan.</title>
        <authorList>
            <person name="Tomihama T."/>
            <person name="Ikenaga M."/>
            <person name="Sakai M."/>
            <person name="Okubo T."/>
            <person name="Ikeda S."/>
        </authorList>
    </citation>
    <scope>NUCLEOTIDE SEQUENCE [LARGE SCALE GENOMIC DNA]</scope>
    <source>
        <strain evidence="3">S58</strain>
    </source>
</reference>
<reference evidence="3" key="1">
    <citation type="submission" date="2015-11" db="EMBL/GenBank/DDBJ databases">
        <authorList>
            <consortium name="Cross-ministerial Strategic Innovation Promotion Program (SIP) consortium"/>
            <person name="Tomihama T."/>
            <person name="Ikenaga M."/>
            <person name="Sakai M."/>
            <person name="Okubo T."/>
            <person name="Ikeda S."/>
        </authorList>
    </citation>
    <scope>NUCLEOTIDE SEQUENCE [LARGE SCALE GENOMIC DNA]</scope>
    <source>
        <strain evidence="3">S58</strain>
    </source>
</reference>
<feature type="transmembrane region" description="Helical" evidence="1">
    <location>
        <begin position="6"/>
        <end position="23"/>
    </location>
</feature>
<feature type="transmembrane region" description="Helical" evidence="1">
    <location>
        <begin position="35"/>
        <end position="55"/>
    </location>
</feature>
<evidence type="ECO:0000313" key="3">
    <source>
        <dbReference type="Proteomes" id="UP000067448"/>
    </source>
</evidence>
<keyword evidence="1" id="KW-1133">Transmembrane helix</keyword>
<dbReference type="RefSeq" id="WP_159056026.1">
    <property type="nucleotide sequence ID" value="NZ_BCMM01000001.1"/>
</dbReference>
<sequence length="57" mass="6223">MSGLQWMLVLIVVSFLGLGVLAWKGPEIRQDMLKLMGGMVVAAVLGYVVSSMQGVRW</sequence>
<gene>
    <name evidence="2" type="ORF">SsS58_00259</name>
</gene>
<proteinExistence type="predicted"/>
<comment type="caution">
    <text evidence="2">The sequence shown here is derived from an EMBL/GenBank/DDBJ whole genome shotgun (WGS) entry which is preliminary data.</text>
</comment>
<dbReference type="AlphaFoldDB" id="A0A100JI05"/>